<comment type="caution">
    <text evidence="2">The sequence shown here is derived from an EMBL/GenBank/DDBJ whole genome shotgun (WGS) entry which is preliminary data.</text>
</comment>
<name>A0A8S2TDT4_9BILA</name>
<proteinExistence type="predicted"/>
<reference evidence="2" key="1">
    <citation type="submission" date="2021-02" db="EMBL/GenBank/DDBJ databases">
        <authorList>
            <person name="Nowell W R."/>
        </authorList>
    </citation>
    <scope>NUCLEOTIDE SEQUENCE</scope>
</reference>
<dbReference type="AlphaFoldDB" id="A0A8S2TDT4"/>
<evidence type="ECO:0000313" key="2">
    <source>
        <dbReference type="EMBL" id="CAF4274856.1"/>
    </source>
</evidence>
<evidence type="ECO:0000256" key="1">
    <source>
        <dbReference type="SAM" id="Coils"/>
    </source>
</evidence>
<feature type="coiled-coil region" evidence="1">
    <location>
        <begin position="5"/>
        <end position="50"/>
    </location>
</feature>
<sequence>SNDLKQKLIQEIEEYKNKIENSQIQYQSKENELQQEIEQLKQLNTQQQQQTN</sequence>
<feature type="non-terminal residue" evidence="2">
    <location>
        <position position="52"/>
    </location>
</feature>
<dbReference type="EMBL" id="CAJOBH010030535">
    <property type="protein sequence ID" value="CAF4274856.1"/>
    <property type="molecule type" value="Genomic_DNA"/>
</dbReference>
<feature type="non-terminal residue" evidence="2">
    <location>
        <position position="1"/>
    </location>
</feature>
<protein>
    <submittedName>
        <fullName evidence="2">Uncharacterized protein</fullName>
    </submittedName>
</protein>
<dbReference type="Proteomes" id="UP000681967">
    <property type="component" value="Unassembled WGS sequence"/>
</dbReference>
<keyword evidence="1" id="KW-0175">Coiled coil</keyword>
<gene>
    <name evidence="2" type="ORF">BYL167_LOCUS26464</name>
</gene>
<evidence type="ECO:0000313" key="3">
    <source>
        <dbReference type="Proteomes" id="UP000681967"/>
    </source>
</evidence>
<accession>A0A8S2TDT4</accession>
<organism evidence="2 3">
    <name type="scientific">Rotaria magnacalcarata</name>
    <dbReference type="NCBI Taxonomy" id="392030"/>
    <lineage>
        <taxon>Eukaryota</taxon>
        <taxon>Metazoa</taxon>
        <taxon>Spiralia</taxon>
        <taxon>Gnathifera</taxon>
        <taxon>Rotifera</taxon>
        <taxon>Eurotatoria</taxon>
        <taxon>Bdelloidea</taxon>
        <taxon>Philodinida</taxon>
        <taxon>Philodinidae</taxon>
        <taxon>Rotaria</taxon>
    </lineage>
</organism>